<dbReference type="STRING" id="582667.SAMN05192568_101829"/>
<accession>A0A1I4MTH1</accession>
<dbReference type="InterPro" id="IPR050723">
    <property type="entry name" value="CFA/CMAS"/>
</dbReference>
<keyword evidence="7" id="KW-1185">Reference proteome</keyword>
<evidence type="ECO:0000256" key="4">
    <source>
        <dbReference type="ARBA" id="ARBA00022691"/>
    </source>
</evidence>
<evidence type="ECO:0000256" key="3">
    <source>
        <dbReference type="ARBA" id="ARBA00022679"/>
    </source>
</evidence>
<comment type="similarity">
    <text evidence="1">Belongs to the CFA/CMAS family.</text>
</comment>
<proteinExistence type="inferred from homology"/>
<gene>
    <name evidence="6" type="ORF">SAMN05192568_101829</name>
</gene>
<sequence>MLLDRLLERTFSVSGLSGTLTVVTADGHRFRAGDGDGPAVTVRFLDWAAERDLLLDPELKFGELFTDGRLLVEAGSLPDLMTVLVARNHGAPPLRRIRVLAALRRLARRIIGRNTPSRSRRNVARHYDLFLDANWVYSCAYYAAPGMSLEEAQAAKMRHIAAKLMAGPGHRVLDIGCGWGALSLYLADVAGCAAVRGITLSTEQHRVAQTRAAERGLASRVRFALEDYRLARGCFDRIVSVGMFEHVGPADYDTFFRIVRDRLTDDGVMLLHTIGRTGEPAPTNPWITRYIFPGGHLPTLSEMMPAIERSGLILADIEVLQLHYAETLRDWRARFLAHRDEAAALYDERFCRMWDWYLASAEAAFRHEDAVVFQIQLVRRKDVVPFTRDYVAEAEARLRQAEDDVRAPAGRLLAPA</sequence>
<dbReference type="PIRSF" id="PIRSF003085">
    <property type="entry name" value="CMAS"/>
    <property type="match status" value="1"/>
</dbReference>
<dbReference type="OrthoDB" id="9782855at2"/>
<dbReference type="EMBL" id="FOTK01000018">
    <property type="protein sequence ID" value="SFM06538.1"/>
    <property type="molecule type" value="Genomic_DNA"/>
</dbReference>
<dbReference type="InterPro" id="IPR003333">
    <property type="entry name" value="CMAS"/>
</dbReference>
<protein>
    <submittedName>
        <fullName evidence="6">Cyclopropane-fatty-acyl-phospholipid synthase</fullName>
    </submittedName>
</protein>
<dbReference type="PANTHER" id="PTHR43667">
    <property type="entry name" value="CYCLOPROPANE-FATTY-ACYL-PHOSPHOLIPID SYNTHASE"/>
    <property type="match status" value="1"/>
</dbReference>
<evidence type="ECO:0000256" key="2">
    <source>
        <dbReference type="ARBA" id="ARBA00022603"/>
    </source>
</evidence>
<evidence type="ECO:0000256" key="1">
    <source>
        <dbReference type="ARBA" id="ARBA00010815"/>
    </source>
</evidence>
<keyword evidence="3" id="KW-0808">Transferase</keyword>
<dbReference type="GO" id="GO:0032259">
    <property type="term" value="P:methylation"/>
    <property type="evidence" value="ECO:0007669"/>
    <property type="project" value="UniProtKB-KW"/>
</dbReference>
<keyword evidence="2" id="KW-0489">Methyltransferase</keyword>
<dbReference type="AlphaFoldDB" id="A0A1I4MTH1"/>
<dbReference type="Gene3D" id="3.40.50.150">
    <property type="entry name" value="Vaccinia Virus protein VP39"/>
    <property type="match status" value="1"/>
</dbReference>
<name>A0A1I4MTH1_9HYPH</name>
<organism evidence="6 7">
    <name type="scientific">Methylobacterium pseudosasicola</name>
    <dbReference type="NCBI Taxonomy" id="582667"/>
    <lineage>
        <taxon>Bacteria</taxon>
        <taxon>Pseudomonadati</taxon>
        <taxon>Pseudomonadota</taxon>
        <taxon>Alphaproteobacteria</taxon>
        <taxon>Hyphomicrobiales</taxon>
        <taxon>Methylobacteriaceae</taxon>
        <taxon>Methylobacterium</taxon>
    </lineage>
</organism>
<reference evidence="7" key="1">
    <citation type="submission" date="2016-10" db="EMBL/GenBank/DDBJ databases">
        <authorList>
            <person name="Varghese N."/>
            <person name="Submissions S."/>
        </authorList>
    </citation>
    <scope>NUCLEOTIDE SEQUENCE [LARGE SCALE GENOMIC DNA]</scope>
    <source>
        <strain evidence="7">BL36</strain>
    </source>
</reference>
<dbReference type="CDD" id="cd02440">
    <property type="entry name" value="AdoMet_MTases"/>
    <property type="match status" value="1"/>
</dbReference>
<dbReference type="Pfam" id="PF02353">
    <property type="entry name" value="CMAS"/>
    <property type="match status" value="1"/>
</dbReference>
<keyword evidence="5" id="KW-0443">Lipid metabolism</keyword>
<dbReference type="GO" id="GO:0008168">
    <property type="term" value="F:methyltransferase activity"/>
    <property type="evidence" value="ECO:0007669"/>
    <property type="project" value="UniProtKB-KW"/>
</dbReference>
<dbReference type="GO" id="GO:0008610">
    <property type="term" value="P:lipid biosynthetic process"/>
    <property type="evidence" value="ECO:0007669"/>
    <property type="project" value="InterPro"/>
</dbReference>
<dbReference type="InterPro" id="IPR029063">
    <property type="entry name" value="SAM-dependent_MTases_sf"/>
</dbReference>
<dbReference type="PANTHER" id="PTHR43667:SF1">
    <property type="entry name" value="CYCLOPROPANE-FATTY-ACYL-PHOSPHOLIPID SYNTHASE"/>
    <property type="match status" value="1"/>
</dbReference>
<evidence type="ECO:0000313" key="7">
    <source>
        <dbReference type="Proteomes" id="UP000199048"/>
    </source>
</evidence>
<evidence type="ECO:0000256" key="5">
    <source>
        <dbReference type="ARBA" id="ARBA00023098"/>
    </source>
</evidence>
<keyword evidence="4" id="KW-0949">S-adenosyl-L-methionine</keyword>
<evidence type="ECO:0000313" key="6">
    <source>
        <dbReference type="EMBL" id="SFM06538.1"/>
    </source>
</evidence>
<dbReference type="RefSeq" id="WP_092042681.1">
    <property type="nucleotide sequence ID" value="NZ_FOTK01000018.1"/>
</dbReference>
<dbReference type="SUPFAM" id="SSF53335">
    <property type="entry name" value="S-adenosyl-L-methionine-dependent methyltransferases"/>
    <property type="match status" value="1"/>
</dbReference>
<dbReference type="Proteomes" id="UP000199048">
    <property type="component" value="Unassembled WGS sequence"/>
</dbReference>